<reference evidence="1 2" key="1">
    <citation type="submission" date="2021-01" db="EMBL/GenBank/DDBJ databases">
        <title>Belnapia mucosa sp. nov. and Belnapia arida sp. nov., isolated from the Tabernas Desert (Almeria, Spain).</title>
        <authorList>
            <person name="Molina-Menor E."/>
            <person name="Vidal-Verdu A."/>
            <person name="Calonge A."/>
            <person name="Satari L."/>
            <person name="Pereto Magraner J."/>
            <person name="Porcar Miralles M."/>
        </authorList>
    </citation>
    <scope>NUCLEOTIDE SEQUENCE [LARGE SCALE GENOMIC DNA]</scope>
    <source>
        <strain evidence="1 2">T6</strain>
    </source>
</reference>
<accession>A0ABS1V463</accession>
<name>A0ABS1V463_9PROT</name>
<dbReference type="EMBL" id="JAEUXJ010000005">
    <property type="protein sequence ID" value="MBL6456461.1"/>
    <property type="molecule type" value="Genomic_DNA"/>
</dbReference>
<evidence type="ECO:0000313" key="1">
    <source>
        <dbReference type="EMBL" id="MBL6456461.1"/>
    </source>
</evidence>
<evidence type="ECO:0000313" key="2">
    <source>
        <dbReference type="Proteomes" id="UP000606490"/>
    </source>
</evidence>
<comment type="caution">
    <text evidence="1">The sequence shown here is derived from an EMBL/GenBank/DDBJ whole genome shotgun (WGS) entry which is preliminary data.</text>
</comment>
<dbReference type="RefSeq" id="WP_202826200.1">
    <property type="nucleotide sequence ID" value="NZ_JAEUXJ010000005.1"/>
</dbReference>
<proteinExistence type="predicted"/>
<gene>
    <name evidence="1" type="ORF">JMJ55_14095</name>
</gene>
<keyword evidence="2" id="KW-1185">Reference proteome</keyword>
<dbReference type="Proteomes" id="UP000606490">
    <property type="component" value="Unassembled WGS sequence"/>
</dbReference>
<sequence>MRWALPLIAAVFAAVLAGSSVQGGVLLHSAALHPAAALPFPGCALPRSVIEAIGQAVTPAHATPQALWPGLLLGTPDSPIVTAWRGFVDYTKGRLPGCAG</sequence>
<protein>
    <submittedName>
        <fullName evidence="1">Uncharacterized protein</fullName>
    </submittedName>
</protein>
<organism evidence="1 2">
    <name type="scientific">Belnapia mucosa</name>
    <dbReference type="NCBI Taxonomy" id="2804532"/>
    <lineage>
        <taxon>Bacteria</taxon>
        <taxon>Pseudomonadati</taxon>
        <taxon>Pseudomonadota</taxon>
        <taxon>Alphaproteobacteria</taxon>
        <taxon>Acetobacterales</taxon>
        <taxon>Roseomonadaceae</taxon>
        <taxon>Belnapia</taxon>
    </lineage>
</organism>